<proteinExistence type="predicted"/>
<name>A0A318SXD9_9BURK</name>
<comment type="caution">
    <text evidence="2">The sequence shown here is derived from an EMBL/GenBank/DDBJ whole genome shotgun (WGS) entry which is preliminary data.</text>
</comment>
<organism evidence="2 3">
    <name type="scientific">Xylophilus ampelinus</name>
    <dbReference type="NCBI Taxonomy" id="54067"/>
    <lineage>
        <taxon>Bacteria</taxon>
        <taxon>Pseudomonadati</taxon>
        <taxon>Pseudomonadota</taxon>
        <taxon>Betaproteobacteria</taxon>
        <taxon>Burkholderiales</taxon>
        <taxon>Xylophilus</taxon>
    </lineage>
</organism>
<dbReference type="Pfam" id="PF12146">
    <property type="entry name" value="Hydrolase_4"/>
    <property type="match status" value="1"/>
</dbReference>
<dbReference type="Gene3D" id="3.40.50.1820">
    <property type="entry name" value="alpha/beta hydrolase"/>
    <property type="match status" value="1"/>
</dbReference>
<dbReference type="InterPro" id="IPR022742">
    <property type="entry name" value="Hydrolase_4"/>
</dbReference>
<feature type="domain" description="Serine aminopeptidase S33" evidence="1">
    <location>
        <begin position="82"/>
        <end position="188"/>
    </location>
</feature>
<gene>
    <name evidence="2" type="ORF">DFQ15_102292</name>
</gene>
<dbReference type="PANTHER" id="PTHR12277">
    <property type="entry name" value="ALPHA/BETA HYDROLASE DOMAIN-CONTAINING PROTEIN"/>
    <property type="match status" value="1"/>
</dbReference>
<dbReference type="InterPro" id="IPR029058">
    <property type="entry name" value="AB_hydrolase_fold"/>
</dbReference>
<dbReference type="InterPro" id="IPR000073">
    <property type="entry name" value="AB_hydrolase_1"/>
</dbReference>
<evidence type="ECO:0000259" key="1">
    <source>
        <dbReference type="Pfam" id="PF12146"/>
    </source>
</evidence>
<dbReference type="AlphaFoldDB" id="A0A318SXD9"/>
<dbReference type="Proteomes" id="UP000247540">
    <property type="component" value="Unassembled WGS sequence"/>
</dbReference>
<evidence type="ECO:0000313" key="2">
    <source>
        <dbReference type="EMBL" id="PYE79557.1"/>
    </source>
</evidence>
<dbReference type="PANTHER" id="PTHR12277:SF81">
    <property type="entry name" value="PROTEIN ABHD13"/>
    <property type="match status" value="1"/>
</dbReference>
<sequence length="296" mass="31793">MAVLAGCSTLDYKQREWIFQPSDVAWGGAQSAPDMQDVWIDFHSQAEDQEARLHALWLPAASTAPSPMGKADSAAGGSPPVMLYLHGARWNVIGSAGRIRRMQEMGFSVLAIDYRGFGKSSAGLPSEATAAEDAQAAWDWIAQRFPGRSRYVFGHSLGGAIAIDLATRVPDASGVIVEGTFTNIADVVSGFKWGWLPVSMLITQRFESIDKVKHIRAPLLVVHGSEDSLIPAALGKRLYNAAKVPKEFVLVEGGSHFSTNSVGEAQYRQAIHQLFGLNTLPSIADAGLTDQAVSSN</sequence>
<protein>
    <recommendedName>
        <fullName evidence="1">Serine aminopeptidase S33 domain-containing protein</fullName>
    </recommendedName>
</protein>
<dbReference type="EMBL" id="QJTC01000002">
    <property type="protein sequence ID" value="PYE79557.1"/>
    <property type="molecule type" value="Genomic_DNA"/>
</dbReference>
<dbReference type="SUPFAM" id="SSF53474">
    <property type="entry name" value="alpha/beta-Hydrolases"/>
    <property type="match status" value="1"/>
</dbReference>
<accession>A0A318SXD9</accession>
<dbReference type="PRINTS" id="PR00111">
    <property type="entry name" value="ABHYDROLASE"/>
</dbReference>
<evidence type="ECO:0000313" key="3">
    <source>
        <dbReference type="Proteomes" id="UP000247540"/>
    </source>
</evidence>
<keyword evidence="3" id="KW-1185">Reference proteome</keyword>
<reference evidence="2 3" key="1">
    <citation type="submission" date="2018-06" db="EMBL/GenBank/DDBJ databases">
        <title>Genomic Encyclopedia of Type Strains, Phase III (KMG-III): the genomes of soil and plant-associated and newly described type strains.</title>
        <authorList>
            <person name="Whitman W."/>
        </authorList>
    </citation>
    <scope>NUCLEOTIDE SEQUENCE [LARGE SCALE GENOMIC DNA]</scope>
    <source>
        <strain evidence="2 3">CECT 7646</strain>
    </source>
</reference>